<evidence type="ECO:0000313" key="4">
    <source>
        <dbReference type="Proteomes" id="UP000590740"/>
    </source>
</evidence>
<comment type="subcellular location">
    <subcellularLocation>
        <location evidence="2">Cell membrane</location>
        <topology evidence="2">Lipid-anchor</topology>
    </subcellularLocation>
</comment>
<dbReference type="AlphaFoldDB" id="A0A7W7Y8N1"/>
<dbReference type="GO" id="GO:0005886">
    <property type="term" value="C:plasma membrane"/>
    <property type="evidence" value="ECO:0007669"/>
    <property type="project" value="UniProtKB-SubCell"/>
</dbReference>
<keyword evidence="4" id="KW-1185">Reference proteome</keyword>
<keyword evidence="2" id="KW-0564">Palmitate</keyword>
<dbReference type="RefSeq" id="WP_184338206.1">
    <property type="nucleotide sequence ID" value="NZ_JACHIG010000001.1"/>
</dbReference>
<dbReference type="EMBL" id="JACHIG010000001">
    <property type="protein sequence ID" value="MBB5031275.1"/>
    <property type="molecule type" value="Genomic_DNA"/>
</dbReference>
<dbReference type="NCBIfam" id="TIGR01845">
    <property type="entry name" value="outer_NodT"/>
    <property type="match status" value="1"/>
</dbReference>
<dbReference type="Gene3D" id="2.20.200.10">
    <property type="entry name" value="Outer membrane efflux proteins (OEP)"/>
    <property type="match status" value="1"/>
</dbReference>
<evidence type="ECO:0000256" key="1">
    <source>
        <dbReference type="ARBA" id="ARBA00007613"/>
    </source>
</evidence>
<sequence length="469" mass="49833">MMTRFLLPLLTLAAAGCSFSPKKQAPAMKLPAHFKESKEWKVAVPADHLPRGSWWSIFHDRDLDAIMQSLEVSNQSLQSAVAKAQQTSALLTAAKFAFLPTASTSADYTVNMSGALGGGGSANSINAARAGSGVKKIQSISGQASWEIDIWGRLRHSAKATKADSEAARADVETMRLTLQAQAAQSYFTLRAADAQKNLLERQVASYAKSLELTQNRKAQGVASEADVALAATQLATARAALIDVGVNRATMEHAIAVLTGRTPADFGLKPATLSTHIPGLPSNAPSTLLQRRPDIAAAERRVAAANERIGAAIAAFFPTISFSASSGWRALTNLLAQGNNYWSFGPDATFNLLDSGQRIAAKAQADATWRQTVADYRQAVLTAMQETEDALSTLRILAAESQAQDEAVRAARESERIAVNQYQAGTLSYINVTTAQASALNAEVSAINIRSRRLLATVALVKALGGGW</sequence>
<keyword evidence="2" id="KW-0812">Transmembrane</keyword>
<accession>A0A7W7Y8N1</accession>
<evidence type="ECO:0000256" key="2">
    <source>
        <dbReference type="RuleBase" id="RU362097"/>
    </source>
</evidence>
<dbReference type="GO" id="GO:0015562">
    <property type="term" value="F:efflux transmembrane transporter activity"/>
    <property type="evidence" value="ECO:0007669"/>
    <property type="project" value="InterPro"/>
</dbReference>
<comment type="caution">
    <text evidence="3">The sequence shown here is derived from an EMBL/GenBank/DDBJ whole genome shotgun (WGS) entry which is preliminary data.</text>
</comment>
<name>A0A7W7Y8N1_9BACT</name>
<dbReference type="SUPFAM" id="SSF56954">
    <property type="entry name" value="Outer membrane efflux proteins (OEP)"/>
    <property type="match status" value="1"/>
</dbReference>
<dbReference type="InterPro" id="IPR003423">
    <property type="entry name" value="OMP_efflux"/>
</dbReference>
<keyword evidence="2" id="KW-1134">Transmembrane beta strand</keyword>
<keyword evidence="2" id="KW-0472">Membrane</keyword>
<evidence type="ECO:0000313" key="3">
    <source>
        <dbReference type="EMBL" id="MBB5031275.1"/>
    </source>
</evidence>
<dbReference type="InterPro" id="IPR010131">
    <property type="entry name" value="MdtP/NodT-like"/>
</dbReference>
<dbReference type="PROSITE" id="PS51257">
    <property type="entry name" value="PROKAR_LIPOPROTEIN"/>
    <property type="match status" value="1"/>
</dbReference>
<comment type="similarity">
    <text evidence="1 2">Belongs to the outer membrane factor (OMF) (TC 1.B.17) family.</text>
</comment>
<keyword evidence="2 3" id="KW-0449">Lipoprotein</keyword>
<reference evidence="3 4" key="1">
    <citation type="submission" date="2020-08" db="EMBL/GenBank/DDBJ databases">
        <title>Genomic Encyclopedia of Type Strains, Phase IV (KMG-IV): sequencing the most valuable type-strain genomes for metagenomic binning, comparative biology and taxonomic classification.</title>
        <authorList>
            <person name="Goeker M."/>
        </authorList>
    </citation>
    <scope>NUCLEOTIDE SEQUENCE [LARGE SCALE GENOMIC DNA]</scope>
    <source>
        <strain evidence="3 4">DSM 12252</strain>
    </source>
</reference>
<dbReference type="PANTHER" id="PTHR30203:SF33">
    <property type="entry name" value="BLR4455 PROTEIN"/>
    <property type="match status" value="1"/>
</dbReference>
<organism evidence="3 4">
    <name type="scientific">Prosthecobacter vanneervenii</name>
    <dbReference type="NCBI Taxonomy" id="48466"/>
    <lineage>
        <taxon>Bacteria</taxon>
        <taxon>Pseudomonadati</taxon>
        <taxon>Verrucomicrobiota</taxon>
        <taxon>Verrucomicrobiia</taxon>
        <taxon>Verrucomicrobiales</taxon>
        <taxon>Verrucomicrobiaceae</taxon>
        <taxon>Prosthecobacter</taxon>
    </lineage>
</organism>
<gene>
    <name evidence="3" type="ORF">HNQ65_000829</name>
</gene>
<dbReference type="PANTHER" id="PTHR30203">
    <property type="entry name" value="OUTER MEMBRANE CATION EFFLUX PROTEIN"/>
    <property type="match status" value="1"/>
</dbReference>
<dbReference type="Proteomes" id="UP000590740">
    <property type="component" value="Unassembled WGS sequence"/>
</dbReference>
<proteinExistence type="inferred from homology"/>
<dbReference type="Gene3D" id="1.20.1600.10">
    <property type="entry name" value="Outer membrane efflux proteins (OEP)"/>
    <property type="match status" value="1"/>
</dbReference>
<protein>
    <submittedName>
        <fullName evidence="3">NodT family efflux transporter outer membrane factor (OMF) lipoprotein</fullName>
    </submittedName>
</protein>
<dbReference type="Pfam" id="PF02321">
    <property type="entry name" value="OEP"/>
    <property type="match status" value="2"/>
</dbReference>